<dbReference type="EMBL" id="VOHK01000005">
    <property type="protein sequence ID" value="TWT19180.1"/>
    <property type="molecule type" value="Genomic_DNA"/>
</dbReference>
<dbReference type="AlphaFoldDB" id="A0A5C5U182"/>
<dbReference type="Gene3D" id="1.10.400.20">
    <property type="entry name" value="putative tagatose 6-phosphate kinase domain like"/>
    <property type="match status" value="1"/>
</dbReference>
<dbReference type="OrthoDB" id="1672942at2"/>
<reference evidence="2 3" key="1">
    <citation type="journal article" date="2008" name="Int. J. Syst. Evol. Microbiol.">
        <title>Luteimonas marina sp. nov., isolated from seawater.</title>
        <authorList>
            <person name="Baik K.S."/>
            <person name="Park S.C."/>
            <person name="Kim M.S."/>
            <person name="Kim E.M."/>
            <person name="Park C."/>
            <person name="Chun J."/>
            <person name="Seong C.N."/>
        </authorList>
    </citation>
    <scope>NUCLEOTIDE SEQUENCE [LARGE SCALE GENOMIC DNA]</scope>
    <source>
        <strain evidence="2 3">FR1330</strain>
    </source>
</reference>
<evidence type="ECO:0000313" key="3">
    <source>
        <dbReference type="Proteomes" id="UP000319980"/>
    </source>
</evidence>
<dbReference type="NCBIfam" id="TIGR02810">
    <property type="entry name" value="agaZ_gatZ"/>
    <property type="match status" value="1"/>
</dbReference>
<dbReference type="EC" id="4.1.2.40" evidence="2"/>
<dbReference type="PANTHER" id="PTHR32502">
    <property type="entry name" value="N-ACETYLGALACTOSAMINE PERMEASE II COMPONENT-RELATED"/>
    <property type="match status" value="1"/>
</dbReference>
<keyword evidence="2" id="KW-0456">Lyase</keyword>
<comment type="pathway">
    <text evidence="1">Carbohydrate metabolism; D-tagatose 6-phosphate degradation; D-glyceraldehyde 3-phosphate and glycerone phosphate from D-tagatose 6-phosphate: step 2/2.</text>
</comment>
<organism evidence="2 3">
    <name type="scientific">Luteimonas marina</name>
    <dbReference type="NCBI Taxonomy" id="488485"/>
    <lineage>
        <taxon>Bacteria</taxon>
        <taxon>Pseudomonadati</taxon>
        <taxon>Pseudomonadota</taxon>
        <taxon>Gammaproteobacteria</taxon>
        <taxon>Lysobacterales</taxon>
        <taxon>Lysobacteraceae</taxon>
        <taxon>Luteimonas</taxon>
    </lineage>
</organism>
<name>A0A5C5U182_9GAMM</name>
<dbReference type="PIRSF" id="PIRSF009264">
    <property type="entry name" value="TagBP_ald_AgaZ"/>
    <property type="match status" value="1"/>
</dbReference>
<dbReference type="Pfam" id="PF08013">
    <property type="entry name" value="GatZ_KbaZ-like"/>
    <property type="match status" value="1"/>
</dbReference>
<dbReference type="GO" id="GO:0005975">
    <property type="term" value="P:carbohydrate metabolic process"/>
    <property type="evidence" value="ECO:0007669"/>
    <property type="project" value="InterPro"/>
</dbReference>
<evidence type="ECO:0000256" key="1">
    <source>
        <dbReference type="ARBA" id="ARBA00005191"/>
    </source>
</evidence>
<evidence type="ECO:0000313" key="2">
    <source>
        <dbReference type="EMBL" id="TWT19180.1"/>
    </source>
</evidence>
<accession>A0A5C5U182</accession>
<sequence length="430" mass="47070">MHAMLDLIERHKRGEALGIASVCSAHPIVIEAALRHALRVDAPVVLFEATCNQVNQDGGYTGMTPADFVRFVHGIADAVGFDRARIALGGDHLGPNPWTALDAAAAMDKAETMVEAYVAAGFRKIHLDCSMACAGDPVPLPEPVIVERAVRLCRAAEAAHAHAGGEPPVYVIGTEVPVPGGATEAIEGLEVTAPEAALATIAAHREAFAAAGLGDAWTRVIASVVQPGVEFDHHDVVDYRPEAARTLSDAIAGVPGMVFEAHSTDYQTREALAALVRDHFAILKVGPGLTFALREALWALDAIERETIEPEARANLREVATARMRERPEYWQRYYHAQGRQLDIDLSWSLSDRIRYYWPDPAIEQARERLFANLRDRPPPLPLLSQHLPHALHALRHGRATRDPHALVMAHVTTVLDDYHRACHPHHDHR</sequence>
<keyword evidence="3" id="KW-1185">Reference proteome</keyword>
<dbReference type="SUPFAM" id="SSF51569">
    <property type="entry name" value="Aldolase"/>
    <property type="match status" value="1"/>
</dbReference>
<dbReference type="InterPro" id="IPR013785">
    <property type="entry name" value="Aldolase_TIM"/>
</dbReference>
<dbReference type="RefSeq" id="WP_146388296.1">
    <property type="nucleotide sequence ID" value="NZ_VOHK01000005.1"/>
</dbReference>
<protein>
    <submittedName>
        <fullName evidence="2">D-tagatose-bisphosphate aldolase, class II, non-catalytic subunit</fullName>
        <ecNumber evidence="2">4.1.2.40</ecNumber>
    </submittedName>
</protein>
<proteinExistence type="predicted"/>
<dbReference type="UniPathway" id="UPA00704">
    <property type="reaction ID" value="UER00716"/>
</dbReference>
<dbReference type="Proteomes" id="UP000319980">
    <property type="component" value="Unassembled WGS sequence"/>
</dbReference>
<dbReference type="GO" id="GO:0009401">
    <property type="term" value="P:phosphoenolpyruvate-dependent sugar phosphotransferase system"/>
    <property type="evidence" value="ECO:0007669"/>
    <property type="project" value="TreeGrafter"/>
</dbReference>
<dbReference type="InterPro" id="IPR012062">
    <property type="entry name" value="GatZ/KbaZ-like"/>
</dbReference>
<dbReference type="Gene3D" id="3.20.20.70">
    <property type="entry name" value="Aldolase class I"/>
    <property type="match status" value="1"/>
</dbReference>
<dbReference type="GO" id="GO:0009025">
    <property type="term" value="F:tagatose-bisphosphate aldolase activity"/>
    <property type="evidence" value="ECO:0007669"/>
    <property type="project" value="UniProtKB-EC"/>
</dbReference>
<dbReference type="GO" id="GO:0005886">
    <property type="term" value="C:plasma membrane"/>
    <property type="evidence" value="ECO:0007669"/>
    <property type="project" value="TreeGrafter"/>
</dbReference>
<comment type="caution">
    <text evidence="2">The sequence shown here is derived from an EMBL/GenBank/DDBJ whole genome shotgun (WGS) entry which is preliminary data.</text>
</comment>
<dbReference type="InterPro" id="IPR050303">
    <property type="entry name" value="GatZ_KbaZ_carbometab"/>
</dbReference>
<dbReference type="PANTHER" id="PTHR32502:SF2">
    <property type="entry name" value="D-TAGATOSE-1,6-BISPHOSPHATE ALDOLASE SUBUNIT KBAZ"/>
    <property type="match status" value="1"/>
</dbReference>
<gene>
    <name evidence="2" type="ORF">FQY83_12530</name>
</gene>
<dbReference type="GO" id="GO:2001059">
    <property type="term" value="P:D-tagatose 6-phosphate catabolic process"/>
    <property type="evidence" value="ECO:0007669"/>
    <property type="project" value="UniProtKB-UniPathway"/>
</dbReference>